<feature type="transmembrane region" description="Helical" evidence="1">
    <location>
        <begin position="12"/>
        <end position="31"/>
    </location>
</feature>
<keyword evidence="1" id="KW-1133">Transmembrane helix</keyword>
<reference evidence="2 3" key="1">
    <citation type="journal article" date="2019" name="Nat. Ecol. Evol.">
        <title>Megaphylogeny resolves global patterns of mushroom evolution.</title>
        <authorList>
            <person name="Varga T."/>
            <person name="Krizsan K."/>
            <person name="Foldi C."/>
            <person name="Dima B."/>
            <person name="Sanchez-Garcia M."/>
            <person name="Sanchez-Ramirez S."/>
            <person name="Szollosi G.J."/>
            <person name="Szarkandi J.G."/>
            <person name="Papp V."/>
            <person name="Albert L."/>
            <person name="Andreopoulos W."/>
            <person name="Angelini C."/>
            <person name="Antonin V."/>
            <person name="Barry K.W."/>
            <person name="Bougher N.L."/>
            <person name="Buchanan P."/>
            <person name="Buyck B."/>
            <person name="Bense V."/>
            <person name="Catcheside P."/>
            <person name="Chovatia M."/>
            <person name="Cooper J."/>
            <person name="Damon W."/>
            <person name="Desjardin D."/>
            <person name="Finy P."/>
            <person name="Geml J."/>
            <person name="Haridas S."/>
            <person name="Hughes K."/>
            <person name="Justo A."/>
            <person name="Karasinski D."/>
            <person name="Kautmanova I."/>
            <person name="Kiss B."/>
            <person name="Kocsube S."/>
            <person name="Kotiranta H."/>
            <person name="LaButti K.M."/>
            <person name="Lechner B.E."/>
            <person name="Liimatainen K."/>
            <person name="Lipzen A."/>
            <person name="Lukacs Z."/>
            <person name="Mihaltcheva S."/>
            <person name="Morgado L.N."/>
            <person name="Niskanen T."/>
            <person name="Noordeloos M.E."/>
            <person name="Ohm R.A."/>
            <person name="Ortiz-Santana B."/>
            <person name="Ovrebo C."/>
            <person name="Racz N."/>
            <person name="Riley R."/>
            <person name="Savchenko A."/>
            <person name="Shiryaev A."/>
            <person name="Soop K."/>
            <person name="Spirin V."/>
            <person name="Szebenyi C."/>
            <person name="Tomsovsky M."/>
            <person name="Tulloss R.E."/>
            <person name="Uehling J."/>
            <person name="Grigoriev I.V."/>
            <person name="Vagvolgyi C."/>
            <person name="Papp T."/>
            <person name="Martin F.M."/>
            <person name="Miettinen O."/>
            <person name="Hibbett D.S."/>
            <person name="Nagy L.G."/>
        </authorList>
    </citation>
    <scope>NUCLEOTIDE SEQUENCE [LARGE SCALE GENOMIC DNA]</scope>
    <source>
        <strain evidence="2 3">CBS 166.37</strain>
    </source>
</reference>
<keyword evidence="3" id="KW-1185">Reference proteome</keyword>
<feature type="transmembrane region" description="Helical" evidence="1">
    <location>
        <begin position="114"/>
        <end position="135"/>
    </location>
</feature>
<evidence type="ECO:0000313" key="3">
    <source>
        <dbReference type="Proteomes" id="UP000308652"/>
    </source>
</evidence>
<feature type="transmembrane region" description="Helical" evidence="1">
    <location>
        <begin position="81"/>
        <end position="102"/>
    </location>
</feature>
<dbReference type="AlphaFoldDB" id="A0A5C3LN55"/>
<dbReference type="OrthoDB" id="3229610at2759"/>
<dbReference type="PANTHER" id="PTHR33048">
    <property type="entry name" value="PTH11-LIKE INTEGRAL MEMBRANE PROTEIN (AFU_ORTHOLOGUE AFUA_5G11245)"/>
    <property type="match status" value="1"/>
</dbReference>
<evidence type="ECO:0000313" key="2">
    <source>
        <dbReference type="EMBL" id="TFK34320.1"/>
    </source>
</evidence>
<name>A0A5C3LN55_9AGAR</name>
<dbReference type="EMBL" id="ML213633">
    <property type="protein sequence ID" value="TFK34320.1"/>
    <property type="molecule type" value="Genomic_DNA"/>
</dbReference>
<feature type="transmembrane region" description="Helical" evidence="1">
    <location>
        <begin position="147"/>
        <end position="171"/>
    </location>
</feature>
<organism evidence="2 3">
    <name type="scientific">Crucibulum laeve</name>
    <dbReference type="NCBI Taxonomy" id="68775"/>
    <lineage>
        <taxon>Eukaryota</taxon>
        <taxon>Fungi</taxon>
        <taxon>Dikarya</taxon>
        <taxon>Basidiomycota</taxon>
        <taxon>Agaricomycotina</taxon>
        <taxon>Agaricomycetes</taxon>
        <taxon>Agaricomycetidae</taxon>
        <taxon>Agaricales</taxon>
        <taxon>Agaricineae</taxon>
        <taxon>Nidulariaceae</taxon>
        <taxon>Crucibulum</taxon>
    </lineage>
</organism>
<protein>
    <recommendedName>
        <fullName evidence="4">Integral membrane protein</fullName>
    </recommendedName>
</protein>
<dbReference type="PANTHER" id="PTHR33048:SF47">
    <property type="entry name" value="INTEGRAL MEMBRANE PROTEIN-RELATED"/>
    <property type="match status" value="1"/>
</dbReference>
<dbReference type="STRING" id="68775.A0A5C3LN55"/>
<evidence type="ECO:0000256" key="1">
    <source>
        <dbReference type="SAM" id="Phobius"/>
    </source>
</evidence>
<proteinExistence type="predicted"/>
<feature type="transmembrane region" description="Helical" evidence="1">
    <location>
        <begin position="225"/>
        <end position="244"/>
    </location>
</feature>
<keyword evidence="1" id="KW-0472">Membrane</keyword>
<feature type="transmembrane region" description="Helical" evidence="1">
    <location>
        <begin position="43"/>
        <end position="61"/>
    </location>
</feature>
<dbReference type="Proteomes" id="UP000308652">
    <property type="component" value="Unassembled WGS sequence"/>
</dbReference>
<sequence>MIPAQPYLPWKVSVTTLHVIGILSSVLRVEYRRRTRRLWWDDYASIGPAAFECVAIAIIWLRFRRYDDSEHVRQLKIALSYMNMASLSIIIWWSRISLALAVVRITPVWSKTRLWVIGFTCAFMVAWIALLLIMMVKCTVNTDWQRIRADIILCVNLTSDLILFGFPFYRLWYIKLRPAQRRLVLLVFSTSVLSLTGEVAFSIITYGKFLNGPGAMLVWPMTSNIYQAITVFACNFPVLISWGYRVYSRDNDDESGDHITHHWSHDAPGGLPKPSFVLTDLSGSRSQTSENVIRISVSEASLPSQIKTQDDEIVNGQWNVREEVLDTISRKDVIV</sequence>
<dbReference type="InterPro" id="IPR052337">
    <property type="entry name" value="SAT4-like"/>
</dbReference>
<accession>A0A5C3LN55</accession>
<gene>
    <name evidence="2" type="ORF">BDQ12DRAFT_763571</name>
</gene>
<evidence type="ECO:0008006" key="4">
    <source>
        <dbReference type="Google" id="ProtNLM"/>
    </source>
</evidence>
<keyword evidence="1" id="KW-0812">Transmembrane</keyword>
<feature type="transmembrane region" description="Helical" evidence="1">
    <location>
        <begin position="183"/>
        <end position="205"/>
    </location>
</feature>